<reference evidence="6" key="1">
    <citation type="submission" date="2024-02" db="EMBL/GenBank/DDBJ databases">
        <title>Sediminibacterium planktonica sp. nov. and Sediminibacterium longus sp. nov., isolated from surface lake and river water.</title>
        <authorList>
            <person name="Watanabe K."/>
            <person name="Takemine S."/>
            <person name="Ishii Y."/>
            <person name="Ogata Y."/>
            <person name="Shindo C."/>
            <person name="Suda W."/>
        </authorList>
    </citation>
    <scope>NUCLEOTIDE SEQUENCE</scope>
    <source>
        <strain evidence="6">KACHI17</strain>
    </source>
</reference>
<evidence type="ECO:0000256" key="1">
    <source>
        <dbReference type="ARBA" id="ARBA00006739"/>
    </source>
</evidence>
<dbReference type="AlphaFoldDB" id="A0AAT9GI68"/>
<feature type="transmembrane region" description="Helical" evidence="4">
    <location>
        <begin position="259"/>
        <end position="278"/>
    </location>
</feature>
<dbReference type="PANTHER" id="PTHR43179:SF12">
    <property type="entry name" value="GALACTOFURANOSYLTRANSFERASE GLFT2"/>
    <property type="match status" value="1"/>
</dbReference>
<name>A0AAT9GI68_9BACT</name>
<proteinExistence type="inferred from homology"/>
<dbReference type="PANTHER" id="PTHR43179">
    <property type="entry name" value="RHAMNOSYLTRANSFERASE WBBL"/>
    <property type="match status" value="1"/>
</dbReference>
<dbReference type="Pfam" id="PF00535">
    <property type="entry name" value="Glycos_transf_2"/>
    <property type="match status" value="1"/>
</dbReference>
<dbReference type="SUPFAM" id="SSF53448">
    <property type="entry name" value="Nucleotide-diphospho-sugar transferases"/>
    <property type="match status" value="1"/>
</dbReference>
<feature type="domain" description="Glycosyltransferase 2-like" evidence="5">
    <location>
        <begin position="6"/>
        <end position="126"/>
    </location>
</feature>
<dbReference type="Gene3D" id="3.90.550.10">
    <property type="entry name" value="Spore Coat Polysaccharide Biosynthesis Protein SpsA, Chain A"/>
    <property type="match status" value="1"/>
</dbReference>
<evidence type="ECO:0000256" key="3">
    <source>
        <dbReference type="ARBA" id="ARBA00022679"/>
    </source>
</evidence>
<keyword evidence="4" id="KW-0812">Transmembrane</keyword>
<evidence type="ECO:0000259" key="5">
    <source>
        <dbReference type="Pfam" id="PF00535"/>
    </source>
</evidence>
<keyword evidence="3" id="KW-0808">Transferase</keyword>
<keyword evidence="4" id="KW-0472">Membrane</keyword>
<dbReference type="InterPro" id="IPR001173">
    <property type="entry name" value="Glyco_trans_2-like"/>
</dbReference>
<dbReference type="InterPro" id="IPR029044">
    <property type="entry name" value="Nucleotide-diphossugar_trans"/>
</dbReference>
<comment type="similarity">
    <text evidence="1">Belongs to the glycosyltransferase 2 family.</text>
</comment>
<accession>A0AAT9GI68</accession>
<protein>
    <submittedName>
        <fullName evidence="6">Glycosyltransferase family 2 protein</fullName>
    </submittedName>
</protein>
<keyword evidence="2" id="KW-0328">Glycosyltransferase</keyword>
<keyword evidence="4" id="KW-1133">Transmembrane helix</keyword>
<evidence type="ECO:0000256" key="2">
    <source>
        <dbReference type="ARBA" id="ARBA00022676"/>
    </source>
</evidence>
<organism evidence="6">
    <name type="scientific">Sediminibacterium sp. KACHI17</name>
    <dbReference type="NCBI Taxonomy" id="1751071"/>
    <lineage>
        <taxon>Bacteria</taxon>
        <taxon>Pseudomonadati</taxon>
        <taxon>Bacteroidota</taxon>
        <taxon>Chitinophagia</taxon>
        <taxon>Chitinophagales</taxon>
        <taxon>Chitinophagaceae</taxon>
        <taxon>Sediminibacterium</taxon>
    </lineage>
</organism>
<evidence type="ECO:0000256" key="4">
    <source>
        <dbReference type="SAM" id="Phobius"/>
    </source>
</evidence>
<dbReference type="EMBL" id="AP029612">
    <property type="protein sequence ID" value="BFG70361.1"/>
    <property type="molecule type" value="Genomic_DNA"/>
</dbReference>
<dbReference type="RefSeq" id="WP_353550642.1">
    <property type="nucleotide sequence ID" value="NZ_AP029612.1"/>
</dbReference>
<sequence length="302" mass="35118">MAIDFLICNYNGGDLLRSAVQSILALELDEFNVYIYDNASSDSSIKLIEELNSNKIHIVHGETNIGYGKAINHIYKISKSQYIFILNPDSELVFSGNELLQLASNTSDRNVYGFDIYNNDNTPQNFITSEPSYSWVVGGLLRTSFPIIFELLYKQYFFFHNKRQESEIENNKGGRFVSGCALLFTRNGFQKLGLFNEQYFLYFEDTELLLTAWKNDFIISQSPLKVIHNASYSFRKADNKIKVEKYRSALIYFRNNRGLVYYSWVKFLIIFIAFLALINPLNIFYRKTSDYYINLIKISINN</sequence>
<evidence type="ECO:0000313" key="6">
    <source>
        <dbReference type="EMBL" id="BFG70361.1"/>
    </source>
</evidence>
<gene>
    <name evidence="6" type="ORF">KACHI17_12420</name>
</gene>
<dbReference type="GO" id="GO:0016757">
    <property type="term" value="F:glycosyltransferase activity"/>
    <property type="evidence" value="ECO:0007669"/>
    <property type="project" value="UniProtKB-KW"/>
</dbReference>